<dbReference type="GO" id="GO:0005634">
    <property type="term" value="C:nucleus"/>
    <property type="evidence" value="ECO:0007669"/>
    <property type="project" value="UniProtKB-SubCell"/>
</dbReference>
<dbReference type="PANTHER" id="PTHR46481:SF10">
    <property type="entry name" value="ZINC FINGER BED DOMAIN-CONTAINING PROTEIN 39"/>
    <property type="match status" value="1"/>
</dbReference>
<dbReference type="InterPro" id="IPR052035">
    <property type="entry name" value="ZnF_BED_domain_contain"/>
</dbReference>
<evidence type="ECO:0000256" key="2">
    <source>
        <dbReference type="ARBA" id="ARBA00022723"/>
    </source>
</evidence>
<gene>
    <name evidence="8" type="ORF">RCL2_000434900</name>
</gene>
<reference evidence="8" key="1">
    <citation type="submission" date="2019-10" db="EMBL/GenBank/DDBJ databases">
        <title>Conservation and host-specific expression of non-tandemly repeated heterogenous ribosome RNA gene in arbuscular mycorrhizal fungi.</title>
        <authorList>
            <person name="Maeda T."/>
            <person name="Kobayashi Y."/>
            <person name="Nakagawa T."/>
            <person name="Ezawa T."/>
            <person name="Yamaguchi K."/>
            <person name="Bino T."/>
            <person name="Nishimoto Y."/>
            <person name="Shigenobu S."/>
            <person name="Kawaguchi M."/>
        </authorList>
    </citation>
    <scope>NUCLEOTIDE SEQUENCE</scope>
    <source>
        <strain evidence="8">HR1</strain>
    </source>
</reference>
<evidence type="ECO:0000256" key="6">
    <source>
        <dbReference type="SAM" id="MobiDB-lite"/>
    </source>
</evidence>
<dbReference type="Proteomes" id="UP000615446">
    <property type="component" value="Unassembled WGS sequence"/>
</dbReference>
<evidence type="ECO:0000313" key="9">
    <source>
        <dbReference type="Proteomes" id="UP000615446"/>
    </source>
</evidence>
<evidence type="ECO:0000313" key="8">
    <source>
        <dbReference type="EMBL" id="GES76962.1"/>
    </source>
</evidence>
<evidence type="ECO:0000256" key="1">
    <source>
        <dbReference type="ARBA" id="ARBA00004123"/>
    </source>
</evidence>
<keyword evidence="3" id="KW-0863">Zinc-finger</keyword>
<evidence type="ECO:0000256" key="5">
    <source>
        <dbReference type="ARBA" id="ARBA00023242"/>
    </source>
</evidence>
<proteinExistence type="predicted"/>
<feature type="region of interest" description="Disordered" evidence="6">
    <location>
        <begin position="617"/>
        <end position="642"/>
    </location>
</feature>
<keyword evidence="4" id="KW-0862">Zinc</keyword>
<evidence type="ECO:0000256" key="3">
    <source>
        <dbReference type="ARBA" id="ARBA00022771"/>
    </source>
</evidence>
<dbReference type="Pfam" id="PF04937">
    <property type="entry name" value="DUF659"/>
    <property type="match status" value="1"/>
</dbReference>
<accession>A0A8H3KW01</accession>
<evidence type="ECO:0000259" key="7">
    <source>
        <dbReference type="Pfam" id="PF04937"/>
    </source>
</evidence>
<keyword evidence="5" id="KW-0539">Nucleus</keyword>
<dbReference type="InterPro" id="IPR007021">
    <property type="entry name" value="DUF659"/>
</dbReference>
<sequence>MSTPKDQDFDFLIPFPALTPITPGSPGRKVSEGHYEATYSYCSYFWKKGSPQDLEGHFANVCPKVPDSTKQFFLNRLAARAKGDITNLEQVTAKKRKLNNGASTRAVQTKISEFNESIKLSEDRVHKIDRTCVKAFVVYGIPWNVIKNLFFIELLKTLHPGYTPPSKDVLSGKLLSQETAVINQRVIKELKNAENLTMSCDGWTNSANESIWNFLIHTSDHEEYLWCLKDLSSESHTGEFLAKTIEEIIEKIGPEKFSALVTDSEANIQSARQIIAEKYQNILNVRCMAHAINLISKDICSTSFANQILTKCNTVVTYFKKSHKGGAALKEAAKACEISSEGIKKMVPLENLKSEIPEILSTAVLSVLRSHAFFDDVRALTCTLRPVKQSIVALESQSCTLADCFFGLAKLGAAIKKLPDNDYQVFRRQCISIFNRHYAEFTDPIYLLSFFLHPSYTEADELFMKMGKTKTERHGLMRQMRQYHKREEPFNVEIDDNKSLYDWWGSLEDSFSKNKDYLMQLALKLFAITPHVAGSAKKELPYYSIGKSAEEVHEILIDAHLNPDDELFELIDDLPRYYNNVEEEVIGREEEELEIDNILNLDVFVNTLEDIIKDSHDNLEESDNETQQTDTTENNDNDVEWDPVAAADEIMNTM</sequence>
<feature type="domain" description="DUF659" evidence="7">
    <location>
        <begin position="165"/>
        <end position="315"/>
    </location>
</feature>
<dbReference type="EMBL" id="BLAL01000027">
    <property type="protein sequence ID" value="GES76962.1"/>
    <property type="molecule type" value="Genomic_DNA"/>
</dbReference>
<keyword evidence="2" id="KW-0479">Metal-binding</keyword>
<protein>
    <submittedName>
        <fullName evidence="8">Ribonuclease H-like domain-containing protein</fullName>
    </submittedName>
</protein>
<dbReference type="InterPro" id="IPR012337">
    <property type="entry name" value="RNaseH-like_sf"/>
</dbReference>
<dbReference type="PANTHER" id="PTHR46481">
    <property type="entry name" value="ZINC FINGER BED DOMAIN-CONTAINING PROTEIN 4"/>
    <property type="match status" value="1"/>
</dbReference>
<dbReference type="AlphaFoldDB" id="A0A8H3KW01"/>
<dbReference type="GO" id="GO:0008270">
    <property type="term" value="F:zinc ion binding"/>
    <property type="evidence" value="ECO:0007669"/>
    <property type="project" value="UniProtKB-KW"/>
</dbReference>
<organism evidence="8 9">
    <name type="scientific">Rhizophagus clarus</name>
    <dbReference type="NCBI Taxonomy" id="94130"/>
    <lineage>
        <taxon>Eukaryota</taxon>
        <taxon>Fungi</taxon>
        <taxon>Fungi incertae sedis</taxon>
        <taxon>Mucoromycota</taxon>
        <taxon>Glomeromycotina</taxon>
        <taxon>Glomeromycetes</taxon>
        <taxon>Glomerales</taxon>
        <taxon>Glomeraceae</taxon>
        <taxon>Rhizophagus</taxon>
    </lineage>
</organism>
<dbReference type="SUPFAM" id="SSF53098">
    <property type="entry name" value="Ribonuclease H-like"/>
    <property type="match status" value="1"/>
</dbReference>
<name>A0A8H3KW01_9GLOM</name>
<dbReference type="OrthoDB" id="2392241at2759"/>
<comment type="caution">
    <text evidence="8">The sequence shown here is derived from an EMBL/GenBank/DDBJ whole genome shotgun (WGS) entry which is preliminary data.</text>
</comment>
<comment type="subcellular location">
    <subcellularLocation>
        <location evidence="1">Nucleus</location>
    </subcellularLocation>
</comment>
<evidence type="ECO:0000256" key="4">
    <source>
        <dbReference type="ARBA" id="ARBA00022833"/>
    </source>
</evidence>